<feature type="chain" id="PRO_5046426230" evidence="1">
    <location>
        <begin position="30"/>
        <end position="660"/>
    </location>
</feature>
<sequence>MKTIFTHSAKLVALLIFSFFSFFMSVAQTAPVIFPYNGFGIDGDLKANTPSLGIGDWISGSGGSGEYVFNLDGTAVNTATTYKFTDLYDTTSDNIFTGGGKFNDNPTTQWSWTNNKAGGKGDINNVLIHLGVDISNNQWLIIASDRLETTGTSYIDFEFFQHTLTANAGGTFNLTGGRTIGDILLSVEYSNGGSTAIVQFYTWNGSDYILVTNSSTNAFGKTNIGVVDTMTGSAFGTSQYTTSQFIEAAINISAFFSVNNPCEGAQFGSVLIKTKSSAAPSASLDDFAGPYPVKLVLGTASISYGDGNFCKNEGTVDVTLDGVTGGTFSGPAGLSINPTSGKIDIAASTSGSYIVTYSFTTGGCPKSVTTPININALPQALIGSVIDVSCKSGTNGSAIASATGGTPTYSYSWNTTPVQNTATASGLTAGNYTVTVTDSKGCNDTEQITIAEPTNALLAAINSKVDVNCKGDATGSATASATGGTAGYTYSWNTTPVQNTATASGLTAGNYTVTVTDSKGCTDTEQITIAEPTNALLAAINSKVDVNCKSDATGSATASATGGTAGYTYSWNTTPVQNTAIASGLTAGNYTVTVTDSKGCTDTEQITIAEPQDVLSCSVIQDKAVTANGLSDGQATVTPLGGNAGYTYLWDNGETTAKAV</sequence>
<evidence type="ECO:0000313" key="3">
    <source>
        <dbReference type="Proteomes" id="UP000812031"/>
    </source>
</evidence>
<dbReference type="EMBL" id="JAHWYN010000020">
    <property type="protein sequence ID" value="MBW4362247.1"/>
    <property type="molecule type" value="Genomic_DNA"/>
</dbReference>
<dbReference type="Pfam" id="PF13573">
    <property type="entry name" value="SprB"/>
    <property type="match status" value="4"/>
</dbReference>
<proteinExistence type="predicted"/>
<gene>
    <name evidence="2" type="ORF">KZH69_17290</name>
</gene>
<feature type="non-terminal residue" evidence="2">
    <location>
        <position position="660"/>
    </location>
</feature>
<comment type="caution">
    <text evidence="2">The sequence shown here is derived from an EMBL/GenBank/DDBJ whole genome shotgun (WGS) entry which is preliminary data.</text>
</comment>
<dbReference type="InterPro" id="IPR025667">
    <property type="entry name" value="SprB_repeat"/>
</dbReference>
<name>A0ABS6XZY2_9FLAO</name>
<organism evidence="2 3">
    <name type="scientific">Flavobacterium taihuense</name>
    <dbReference type="NCBI Taxonomy" id="2857508"/>
    <lineage>
        <taxon>Bacteria</taxon>
        <taxon>Pseudomonadati</taxon>
        <taxon>Bacteroidota</taxon>
        <taxon>Flavobacteriia</taxon>
        <taxon>Flavobacteriales</taxon>
        <taxon>Flavobacteriaceae</taxon>
        <taxon>Flavobacterium</taxon>
    </lineage>
</organism>
<evidence type="ECO:0000256" key="1">
    <source>
        <dbReference type="SAM" id="SignalP"/>
    </source>
</evidence>
<evidence type="ECO:0000313" key="2">
    <source>
        <dbReference type="EMBL" id="MBW4362247.1"/>
    </source>
</evidence>
<reference evidence="2 3" key="1">
    <citation type="submission" date="2021-07" db="EMBL/GenBank/DDBJ databases">
        <title>Flavobacterium sp. nov. isolated from sediment on the Taihu Lake.</title>
        <authorList>
            <person name="Qu J.-H."/>
        </authorList>
    </citation>
    <scope>NUCLEOTIDE SEQUENCE [LARGE SCALE GENOMIC DNA]</scope>
    <source>
        <strain evidence="2 3">NAS39</strain>
    </source>
</reference>
<keyword evidence="3" id="KW-1185">Reference proteome</keyword>
<protein>
    <submittedName>
        <fullName evidence="2">SprB repeat-containing protein</fullName>
    </submittedName>
</protein>
<keyword evidence="1" id="KW-0732">Signal</keyword>
<accession>A0ABS6XZY2</accession>
<dbReference type="Proteomes" id="UP000812031">
    <property type="component" value="Unassembled WGS sequence"/>
</dbReference>
<feature type="signal peptide" evidence="1">
    <location>
        <begin position="1"/>
        <end position="29"/>
    </location>
</feature>